<keyword evidence="1" id="KW-0812">Transmembrane</keyword>
<evidence type="ECO:0000259" key="2">
    <source>
        <dbReference type="Pfam" id="PF09335"/>
    </source>
</evidence>
<name>A0A6V8MH11_9BACT</name>
<dbReference type="InterPro" id="IPR032816">
    <property type="entry name" value="VTT_dom"/>
</dbReference>
<feature type="transmembrane region" description="Helical" evidence="1">
    <location>
        <begin position="12"/>
        <end position="37"/>
    </location>
</feature>
<keyword evidence="4" id="KW-1185">Reference proteome</keyword>
<gene>
    <name evidence="3" type="primary">yqaA</name>
    <name evidence="3" type="ORF">GMST_15770</name>
</gene>
<feature type="domain" description="VTT" evidence="2">
    <location>
        <begin position="29"/>
        <end position="140"/>
    </location>
</feature>
<feature type="transmembrane region" description="Helical" evidence="1">
    <location>
        <begin position="43"/>
        <end position="68"/>
    </location>
</feature>
<keyword evidence="1" id="KW-1133">Transmembrane helix</keyword>
<keyword evidence="1" id="KW-0472">Membrane</keyword>
<dbReference type="RefSeq" id="WP_183354082.1">
    <property type="nucleotide sequence ID" value="NZ_BLXX01000003.1"/>
</dbReference>
<dbReference type="Proteomes" id="UP000556026">
    <property type="component" value="Unassembled WGS sequence"/>
</dbReference>
<accession>A0A6V8MH11</accession>
<reference evidence="4" key="1">
    <citation type="submission" date="2020-06" db="EMBL/GenBank/DDBJ databases">
        <title>Draft genomic sequence of Geomonas sp. Red330.</title>
        <authorList>
            <person name="Itoh H."/>
            <person name="Zhenxing X."/>
            <person name="Ushijima N."/>
            <person name="Masuda Y."/>
            <person name="Shiratori Y."/>
            <person name="Senoo K."/>
        </authorList>
    </citation>
    <scope>NUCLEOTIDE SEQUENCE [LARGE SCALE GENOMIC DNA]</scope>
    <source>
        <strain evidence="4">Red330</strain>
    </source>
</reference>
<feature type="transmembrane region" description="Helical" evidence="1">
    <location>
        <begin position="112"/>
        <end position="134"/>
    </location>
</feature>
<dbReference type="PANTHER" id="PTHR42709:SF4">
    <property type="entry name" value="INNER MEMBRANE PROTEIN YQAA"/>
    <property type="match status" value="1"/>
</dbReference>
<organism evidence="3 4">
    <name type="scientific">Geomonas silvestris</name>
    <dbReference type="NCBI Taxonomy" id="2740184"/>
    <lineage>
        <taxon>Bacteria</taxon>
        <taxon>Pseudomonadati</taxon>
        <taxon>Thermodesulfobacteriota</taxon>
        <taxon>Desulfuromonadia</taxon>
        <taxon>Geobacterales</taxon>
        <taxon>Geobacteraceae</taxon>
        <taxon>Geomonas</taxon>
    </lineage>
</organism>
<dbReference type="InterPro" id="IPR051311">
    <property type="entry name" value="DedA_domain"/>
</dbReference>
<dbReference type="AlphaFoldDB" id="A0A6V8MH11"/>
<protein>
    <submittedName>
        <fullName evidence="3">Membrane protein</fullName>
    </submittedName>
</protein>
<proteinExistence type="predicted"/>
<comment type="caution">
    <text evidence="3">The sequence shown here is derived from an EMBL/GenBank/DDBJ whole genome shotgun (WGS) entry which is preliminary data.</text>
</comment>
<dbReference type="EMBL" id="BLXX01000003">
    <property type="protein sequence ID" value="GFO59252.1"/>
    <property type="molecule type" value="Genomic_DNA"/>
</dbReference>
<sequence length="150" mass="16419">MHDWLTSYGYGSLFLLSFLASTLIPLGSEWLLVAMLLAKYDPAQVVAVATLGNYLGALTSYAIGLYGGEFLRVKVLRMDERATQRAERIYGKFGSYSLLLSWLPVVGDPLCLVGGVLRIGFLRFSVLVFAGKLVRYAAVAWLTMQGASLT</sequence>
<evidence type="ECO:0000313" key="3">
    <source>
        <dbReference type="EMBL" id="GFO59252.1"/>
    </source>
</evidence>
<feature type="transmembrane region" description="Helical" evidence="1">
    <location>
        <begin position="89"/>
        <end position="106"/>
    </location>
</feature>
<dbReference type="Pfam" id="PF09335">
    <property type="entry name" value="VTT_dom"/>
    <property type="match status" value="1"/>
</dbReference>
<dbReference type="PANTHER" id="PTHR42709">
    <property type="entry name" value="ALKALINE PHOSPHATASE LIKE PROTEIN"/>
    <property type="match status" value="1"/>
</dbReference>
<evidence type="ECO:0000256" key="1">
    <source>
        <dbReference type="SAM" id="Phobius"/>
    </source>
</evidence>
<evidence type="ECO:0000313" key="4">
    <source>
        <dbReference type="Proteomes" id="UP000556026"/>
    </source>
</evidence>